<reference evidence="7" key="1">
    <citation type="submission" date="2016-10" db="EMBL/GenBank/DDBJ databases">
        <authorList>
            <person name="Varghese N."/>
            <person name="Submissions S."/>
        </authorList>
    </citation>
    <scope>NUCLEOTIDE SEQUENCE [LARGE SCALE GENOMIC DNA]</scope>
    <source>
        <strain evidence="7">DSM 45501</strain>
    </source>
</reference>
<keyword evidence="6" id="KW-0808">Transferase</keyword>
<evidence type="ECO:0000256" key="1">
    <source>
        <dbReference type="ARBA" id="ARBA00023015"/>
    </source>
</evidence>
<dbReference type="PANTHER" id="PTHR24567:SF74">
    <property type="entry name" value="HTH-TYPE TRANSCRIPTIONAL REGULATOR ARCR"/>
    <property type="match status" value="1"/>
</dbReference>
<dbReference type="PROSITE" id="PS51063">
    <property type="entry name" value="HTH_CRP_2"/>
    <property type="match status" value="1"/>
</dbReference>
<dbReference type="PROSITE" id="PS50042">
    <property type="entry name" value="CNMP_BINDING_3"/>
    <property type="match status" value="1"/>
</dbReference>
<proteinExistence type="predicted"/>
<accession>A0A1I7A8S1</accession>
<evidence type="ECO:0000259" key="4">
    <source>
        <dbReference type="PROSITE" id="PS50042"/>
    </source>
</evidence>
<dbReference type="SUPFAM" id="SSF51206">
    <property type="entry name" value="cAMP-binding domain-like"/>
    <property type="match status" value="1"/>
</dbReference>
<dbReference type="InterPro" id="IPR036390">
    <property type="entry name" value="WH_DNA-bd_sf"/>
</dbReference>
<dbReference type="Proteomes" id="UP000199165">
    <property type="component" value="Unassembled WGS sequence"/>
</dbReference>
<feature type="domain" description="Cyclic nucleotide-binding" evidence="4">
    <location>
        <begin position="46"/>
        <end position="161"/>
    </location>
</feature>
<evidence type="ECO:0000313" key="7">
    <source>
        <dbReference type="Proteomes" id="UP000199165"/>
    </source>
</evidence>
<sequence>MTFSRLSSAALDRAVRALGPGDEAQLAVRQAAWVARCVGRGEAAPLRPDDLTALATFLRTRHVSRQTPLFHGGSAPAGVWIVREGRVELSVGSGRRRSVVHVLRPGDVDGDIQHLLEMPLPYTARALGDATVLFLSAADFERLLGQHPAILRRWLSSVAQRLATSQQRVIGLLGRSLPQQIAQLLLDEAAEDRVPLPQRTLAAMVGAQRPSLNKILKEFETRKLITVRYAAIELHDIAGLHRVLEQEPGQ</sequence>
<dbReference type="SMART" id="SM00100">
    <property type="entry name" value="cNMP"/>
    <property type="match status" value="1"/>
</dbReference>
<dbReference type="GO" id="GO:0016301">
    <property type="term" value="F:kinase activity"/>
    <property type="evidence" value="ECO:0007669"/>
    <property type="project" value="UniProtKB-KW"/>
</dbReference>
<keyword evidence="6" id="KW-0418">Kinase</keyword>
<keyword evidence="7" id="KW-1185">Reference proteome</keyword>
<dbReference type="InterPro" id="IPR012318">
    <property type="entry name" value="HTH_CRP"/>
</dbReference>
<dbReference type="InterPro" id="IPR000595">
    <property type="entry name" value="cNMP-bd_dom"/>
</dbReference>
<evidence type="ECO:0000256" key="2">
    <source>
        <dbReference type="ARBA" id="ARBA00023125"/>
    </source>
</evidence>
<dbReference type="CDD" id="cd00038">
    <property type="entry name" value="CAP_ED"/>
    <property type="match status" value="1"/>
</dbReference>
<dbReference type="GO" id="GO:0005829">
    <property type="term" value="C:cytosol"/>
    <property type="evidence" value="ECO:0007669"/>
    <property type="project" value="TreeGrafter"/>
</dbReference>
<dbReference type="Pfam" id="PF13545">
    <property type="entry name" value="HTH_Crp_2"/>
    <property type="match status" value="1"/>
</dbReference>
<dbReference type="GO" id="GO:0003700">
    <property type="term" value="F:DNA-binding transcription factor activity"/>
    <property type="evidence" value="ECO:0007669"/>
    <property type="project" value="TreeGrafter"/>
</dbReference>
<feature type="domain" description="HTH crp-type" evidence="5">
    <location>
        <begin position="175"/>
        <end position="238"/>
    </location>
</feature>
<dbReference type="Gene3D" id="2.60.120.10">
    <property type="entry name" value="Jelly Rolls"/>
    <property type="match status" value="1"/>
</dbReference>
<dbReference type="Pfam" id="PF00027">
    <property type="entry name" value="cNMP_binding"/>
    <property type="match status" value="1"/>
</dbReference>
<evidence type="ECO:0000313" key="6">
    <source>
        <dbReference type="EMBL" id="SFT71335.1"/>
    </source>
</evidence>
<dbReference type="RefSeq" id="WP_092978083.1">
    <property type="nucleotide sequence ID" value="NZ_FPAT01000006.1"/>
</dbReference>
<organism evidence="6 7">
    <name type="scientific">Actinopolyspora righensis</name>
    <dbReference type="NCBI Taxonomy" id="995060"/>
    <lineage>
        <taxon>Bacteria</taxon>
        <taxon>Bacillati</taxon>
        <taxon>Actinomycetota</taxon>
        <taxon>Actinomycetes</taxon>
        <taxon>Actinopolysporales</taxon>
        <taxon>Actinopolysporaceae</taxon>
        <taxon>Actinopolyspora</taxon>
        <taxon>Actinopolyspora alba group</taxon>
    </lineage>
</organism>
<dbReference type="EMBL" id="FPAT01000006">
    <property type="protein sequence ID" value="SFT71335.1"/>
    <property type="molecule type" value="Genomic_DNA"/>
</dbReference>
<dbReference type="GO" id="GO:0003677">
    <property type="term" value="F:DNA binding"/>
    <property type="evidence" value="ECO:0007669"/>
    <property type="project" value="UniProtKB-KW"/>
</dbReference>
<dbReference type="PANTHER" id="PTHR24567">
    <property type="entry name" value="CRP FAMILY TRANSCRIPTIONAL REGULATORY PROTEIN"/>
    <property type="match status" value="1"/>
</dbReference>
<keyword evidence="2" id="KW-0238">DNA-binding</keyword>
<name>A0A1I7A8S1_9ACTN</name>
<gene>
    <name evidence="6" type="ORF">SAMN04487904_106141</name>
</gene>
<dbReference type="InterPro" id="IPR018490">
    <property type="entry name" value="cNMP-bd_dom_sf"/>
</dbReference>
<dbReference type="STRING" id="995060.SAMN04487904_106141"/>
<dbReference type="InterPro" id="IPR050397">
    <property type="entry name" value="Env_Response_Regulators"/>
</dbReference>
<dbReference type="SMART" id="SM00419">
    <property type="entry name" value="HTH_CRP"/>
    <property type="match status" value="1"/>
</dbReference>
<protein>
    <submittedName>
        <fullName evidence="6">cAMP-binding domain of CRP or a regulatory subunit of cAMP-dependent protein kinases</fullName>
    </submittedName>
</protein>
<keyword evidence="1" id="KW-0805">Transcription regulation</keyword>
<keyword evidence="3" id="KW-0804">Transcription</keyword>
<dbReference type="AlphaFoldDB" id="A0A1I7A8S1"/>
<dbReference type="InterPro" id="IPR014710">
    <property type="entry name" value="RmlC-like_jellyroll"/>
</dbReference>
<dbReference type="SUPFAM" id="SSF46785">
    <property type="entry name" value="Winged helix' DNA-binding domain"/>
    <property type="match status" value="1"/>
</dbReference>
<evidence type="ECO:0000259" key="5">
    <source>
        <dbReference type="PROSITE" id="PS51063"/>
    </source>
</evidence>
<evidence type="ECO:0000256" key="3">
    <source>
        <dbReference type="ARBA" id="ARBA00023163"/>
    </source>
</evidence>